<dbReference type="STRING" id="65357.A0A024G7F0"/>
<dbReference type="OrthoDB" id="41238at2759"/>
<dbReference type="PROSITE" id="PS51186">
    <property type="entry name" value="GNAT"/>
    <property type="match status" value="1"/>
</dbReference>
<dbReference type="InterPro" id="IPR051908">
    <property type="entry name" value="Ribosomal_N-acetyltransferase"/>
</dbReference>
<dbReference type="InterPro" id="IPR016181">
    <property type="entry name" value="Acyl_CoA_acyltransferase"/>
</dbReference>
<evidence type="ECO:0000313" key="4">
    <source>
        <dbReference type="Proteomes" id="UP000053237"/>
    </source>
</evidence>
<reference evidence="3 4" key="1">
    <citation type="submission" date="2012-05" db="EMBL/GenBank/DDBJ databases">
        <title>Recombination and specialization in a pathogen metapopulation.</title>
        <authorList>
            <person name="Gardiner A."/>
            <person name="Kemen E."/>
            <person name="Schultz-Larsen T."/>
            <person name="MacLean D."/>
            <person name="Van Oosterhout C."/>
            <person name="Jones J.D.G."/>
        </authorList>
    </citation>
    <scope>NUCLEOTIDE SEQUENCE [LARGE SCALE GENOMIC DNA]</scope>
    <source>
        <strain evidence="3 4">Ac Nc2</strain>
    </source>
</reference>
<keyword evidence="1" id="KW-0472">Membrane</keyword>
<gene>
    <name evidence="3" type="ORF">BN9_033780</name>
</gene>
<dbReference type="Proteomes" id="UP000053237">
    <property type="component" value="Unassembled WGS sequence"/>
</dbReference>
<dbReference type="GO" id="GO:1990189">
    <property type="term" value="F:protein N-terminal-serine acetyltransferase activity"/>
    <property type="evidence" value="ECO:0007669"/>
    <property type="project" value="TreeGrafter"/>
</dbReference>
<dbReference type="AlphaFoldDB" id="A0A024G7F0"/>
<organism evidence="3 4">
    <name type="scientific">Albugo candida</name>
    <dbReference type="NCBI Taxonomy" id="65357"/>
    <lineage>
        <taxon>Eukaryota</taxon>
        <taxon>Sar</taxon>
        <taxon>Stramenopiles</taxon>
        <taxon>Oomycota</taxon>
        <taxon>Peronosporomycetes</taxon>
        <taxon>Albuginales</taxon>
        <taxon>Albuginaceae</taxon>
        <taxon>Albugo</taxon>
    </lineage>
</organism>
<keyword evidence="1" id="KW-0812">Transmembrane</keyword>
<dbReference type="CDD" id="cd04301">
    <property type="entry name" value="NAT_SF"/>
    <property type="match status" value="1"/>
</dbReference>
<keyword evidence="4" id="KW-1185">Reference proteome</keyword>
<dbReference type="SUPFAM" id="SSF55729">
    <property type="entry name" value="Acyl-CoA N-acyltransferases (Nat)"/>
    <property type="match status" value="1"/>
</dbReference>
<keyword evidence="1" id="KW-1133">Transmembrane helix</keyword>
<dbReference type="Gene3D" id="3.40.630.30">
    <property type="match status" value="1"/>
</dbReference>
<dbReference type="Pfam" id="PF13302">
    <property type="entry name" value="Acetyltransf_3"/>
    <property type="match status" value="1"/>
</dbReference>
<name>A0A024G7F0_9STRA</name>
<dbReference type="InterPro" id="IPR000182">
    <property type="entry name" value="GNAT_dom"/>
</dbReference>
<feature type="domain" description="N-acetyltransferase" evidence="2">
    <location>
        <begin position="85"/>
        <end position="250"/>
    </location>
</feature>
<feature type="transmembrane region" description="Helical" evidence="1">
    <location>
        <begin position="12"/>
        <end position="32"/>
    </location>
</feature>
<evidence type="ECO:0000259" key="2">
    <source>
        <dbReference type="PROSITE" id="PS51186"/>
    </source>
</evidence>
<protein>
    <recommendedName>
        <fullName evidence="2">N-acetyltransferase domain-containing protein</fullName>
    </recommendedName>
</protein>
<proteinExistence type="predicted"/>
<evidence type="ECO:0000256" key="1">
    <source>
        <dbReference type="SAM" id="Phobius"/>
    </source>
</evidence>
<dbReference type="PANTHER" id="PTHR43441">
    <property type="entry name" value="RIBOSOMAL-PROTEIN-SERINE ACETYLTRANSFERASE"/>
    <property type="match status" value="1"/>
</dbReference>
<dbReference type="InParanoid" id="A0A024G7F0"/>
<accession>A0A024G7F0</accession>
<sequence length="268" mass="30219">MEGFISGPIAGILAGCLVFLASLVAVFALLYAGGSFSRIQAEQIGMPTQIDQCKALLYDELLEKAAALSSVPPTLGDQTLTGKLVSIRDYSNSDADALYRLADDSLFDANETIWKYLNVAIHSKTDFEKVYSASANDQKHFFLSENTTHKPIGMLSLLHHSPPDLRIEIANVWIHPSYRGNGMLADAIYSMLRFLFDQKYRRIEWRCDGYNVRARRAAHSIGFTLEGVLRKHRIVHNSNYDTVVFAMLNSEWEFVQQKSSFIKKERVC</sequence>
<dbReference type="PANTHER" id="PTHR43441:SF2">
    <property type="entry name" value="FAMILY ACETYLTRANSFERASE, PUTATIVE (AFU_ORTHOLOGUE AFUA_7G00850)-RELATED"/>
    <property type="match status" value="1"/>
</dbReference>
<comment type="caution">
    <text evidence="3">The sequence shown here is derived from an EMBL/GenBank/DDBJ whole genome shotgun (WGS) entry which is preliminary data.</text>
</comment>
<evidence type="ECO:0000313" key="3">
    <source>
        <dbReference type="EMBL" id="CCI42594.1"/>
    </source>
</evidence>
<dbReference type="GO" id="GO:0008999">
    <property type="term" value="F:protein-N-terminal-alanine acetyltransferase activity"/>
    <property type="evidence" value="ECO:0007669"/>
    <property type="project" value="TreeGrafter"/>
</dbReference>
<dbReference type="EMBL" id="CAIX01000036">
    <property type="protein sequence ID" value="CCI42594.1"/>
    <property type="molecule type" value="Genomic_DNA"/>
</dbReference>